<dbReference type="PANTHER" id="PTHR46609">
    <property type="entry name" value="EXONUCLEASE, PHAGE-TYPE/RECB, C-TERMINAL DOMAIN-CONTAINING PROTEIN"/>
    <property type="match status" value="1"/>
</dbReference>
<dbReference type="GO" id="GO:0004527">
    <property type="term" value="F:exonuclease activity"/>
    <property type="evidence" value="ECO:0007669"/>
    <property type="project" value="UniProtKB-KW"/>
</dbReference>
<evidence type="ECO:0000259" key="2">
    <source>
        <dbReference type="Pfam" id="PF09588"/>
    </source>
</evidence>
<evidence type="ECO:0000256" key="1">
    <source>
        <dbReference type="SAM" id="Coils"/>
    </source>
</evidence>
<dbReference type="PANTHER" id="PTHR46609:SF6">
    <property type="entry name" value="EXONUCLEASE, PHAGE-TYPE_RECB, C-TERMINAL DOMAIN-CONTAINING PROTEIN-RELATED"/>
    <property type="match status" value="1"/>
</dbReference>
<dbReference type="InterPro" id="IPR051703">
    <property type="entry name" value="NF-kappa-B_Signaling_Reg"/>
</dbReference>
<name>A0A8S5LWM5_9CAUD</name>
<dbReference type="NCBIfam" id="TIGR03033">
    <property type="entry name" value="phage_rel_nuc"/>
    <property type="match status" value="1"/>
</dbReference>
<keyword evidence="3" id="KW-0269">Exonuclease</keyword>
<dbReference type="Pfam" id="PF09588">
    <property type="entry name" value="YqaJ"/>
    <property type="match status" value="1"/>
</dbReference>
<proteinExistence type="predicted"/>
<accession>A0A8S5LWM5</accession>
<protein>
    <submittedName>
        <fullName evidence="3">Exonuclease</fullName>
    </submittedName>
</protein>
<evidence type="ECO:0000313" key="3">
    <source>
        <dbReference type="EMBL" id="DAD74364.1"/>
    </source>
</evidence>
<feature type="domain" description="YqaJ viral recombinase" evidence="2">
    <location>
        <begin position="14"/>
        <end position="149"/>
    </location>
</feature>
<reference evidence="3" key="1">
    <citation type="journal article" date="2021" name="Proc. Natl. Acad. Sci. U.S.A.">
        <title>A Catalog of Tens of Thousands of Viruses from Human Metagenomes Reveals Hidden Associations with Chronic Diseases.</title>
        <authorList>
            <person name="Tisza M.J."/>
            <person name="Buck C.B."/>
        </authorList>
    </citation>
    <scope>NUCLEOTIDE SEQUENCE</scope>
    <source>
        <strain evidence="3">Ct3pR10</strain>
    </source>
</reference>
<dbReference type="InterPro" id="IPR017482">
    <property type="entry name" value="Lambda-type_endonuclease"/>
</dbReference>
<keyword evidence="1" id="KW-0175">Coiled coil</keyword>
<keyword evidence="3" id="KW-0540">Nuclease</keyword>
<dbReference type="InterPro" id="IPR011335">
    <property type="entry name" value="Restrct_endonuc-II-like"/>
</dbReference>
<dbReference type="Gene3D" id="3.90.320.10">
    <property type="match status" value="1"/>
</dbReference>
<dbReference type="InterPro" id="IPR019080">
    <property type="entry name" value="YqaJ_viral_recombinase"/>
</dbReference>
<organism evidence="3">
    <name type="scientific">Siphoviridae sp. ct3pR10</name>
    <dbReference type="NCBI Taxonomy" id="2826284"/>
    <lineage>
        <taxon>Viruses</taxon>
        <taxon>Duplodnaviria</taxon>
        <taxon>Heunggongvirae</taxon>
        <taxon>Uroviricota</taxon>
        <taxon>Caudoviricetes</taxon>
    </lineage>
</organism>
<keyword evidence="3" id="KW-0378">Hydrolase</keyword>
<dbReference type="EMBL" id="BK014759">
    <property type="protein sequence ID" value="DAD74364.1"/>
    <property type="molecule type" value="Genomic_DNA"/>
</dbReference>
<feature type="coiled-coil region" evidence="1">
    <location>
        <begin position="233"/>
        <end position="260"/>
    </location>
</feature>
<dbReference type="SUPFAM" id="SSF52980">
    <property type="entry name" value="Restriction endonuclease-like"/>
    <property type="match status" value="1"/>
</dbReference>
<dbReference type="InterPro" id="IPR011604">
    <property type="entry name" value="PDDEXK-like_dom_sf"/>
</dbReference>
<sequence>MIRKIPTANMSKEEWTKLRSATIGGSDAASIIGLNPHKSAYALWAEKTGKVIPEDISQKEAVRLGTDLEDYVSHRFMEATGKKVRRENYTVFRDDMPYAHANYDRLVIGERAGLEIKTTNALNLKKFKNGEFPANYYCQCCHYLLISGLDRWYLAVLVLGVDFKVFTIERDEAELAALKMAEENFWYQVQNDLPPEIDGMDSTIDTLNDTFPISDPEADAVDLTSCAVDLALLDECTQQIKALEEKKKAAQARVMETLGAAEKGFYGEYSVSWKSQKRSTFDRKKWEKEHGAIPEEYFKVSDSRTFRFKKENEE</sequence>